<organism evidence="1 2">
    <name type="scientific">Auricularia subglabra (strain TFB-10046 / SS5)</name>
    <name type="common">White-rot fungus</name>
    <name type="synonym">Auricularia delicata (strain TFB10046)</name>
    <dbReference type="NCBI Taxonomy" id="717982"/>
    <lineage>
        <taxon>Eukaryota</taxon>
        <taxon>Fungi</taxon>
        <taxon>Dikarya</taxon>
        <taxon>Basidiomycota</taxon>
        <taxon>Agaricomycotina</taxon>
        <taxon>Agaricomycetes</taxon>
        <taxon>Auriculariales</taxon>
        <taxon>Auriculariaceae</taxon>
        <taxon>Auricularia</taxon>
    </lineage>
</organism>
<keyword evidence="2" id="KW-1185">Reference proteome</keyword>
<name>J0D7E6_AURST</name>
<reference evidence="2" key="1">
    <citation type="journal article" date="2012" name="Science">
        <title>The Paleozoic origin of enzymatic lignin decomposition reconstructed from 31 fungal genomes.</title>
        <authorList>
            <person name="Floudas D."/>
            <person name="Binder M."/>
            <person name="Riley R."/>
            <person name="Barry K."/>
            <person name="Blanchette R.A."/>
            <person name="Henrissat B."/>
            <person name="Martinez A.T."/>
            <person name="Otillar R."/>
            <person name="Spatafora J.W."/>
            <person name="Yadav J.S."/>
            <person name="Aerts A."/>
            <person name="Benoit I."/>
            <person name="Boyd A."/>
            <person name="Carlson A."/>
            <person name="Copeland A."/>
            <person name="Coutinho P.M."/>
            <person name="de Vries R.P."/>
            <person name="Ferreira P."/>
            <person name="Findley K."/>
            <person name="Foster B."/>
            <person name="Gaskell J."/>
            <person name="Glotzer D."/>
            <person name="Gorecki P."/>
            <person name="Heitman J."/>
            <person name="Hesse C."/>
            <person name="Hori C."/>
            <person name="Igarashi K."/>
            <person name="Jurgens J.A."/>
            <person name="Kallen N."/>
            <person name="Kersten P."/>
            <person name="Kohler A."/>
            <person name="Kuees U."/>
            <person name="Kumar T.K.A."/>
            <person name="Kuo A."/>
            <person name="LaButti K."/>
            <person name="Larrondo L.F."/>
            <person name="Lindquist E."/>
            <person name="Ling A."/>
            <person name="Lombard V."/>
            <person name="Lucas S."/>
            <person name="Lundell T."/>
            <person name="Martin R."/>
            <person name="McLaughlin D.J."/>
            <person name="Morgenstern I."/>
            <person name="Morin E."/>
            <person name="Murat C."/>
            <person name="Nagy L.G."/>
            <person name="Nolan M."/>
            <person name="Ohm R.A."/>
            <person name="Patyshakuliyeva A."/>
            <person name="Rokas A."/>
            <person name="Ruiz-Duenas F.J."/>
            <person name="Sabat G."/>
            <person name="Salamov A."/>
            <person name="Samejima M."/>
            <person name="Schmutz J."/>
            <person name="Slot J.C."/>
            <person name="St John F."/>
            <person name="Stenlid J."/>
            <person name="Sun H."/>
            <person name="Sun S."/>
            <person name="Syed K."/>
            <person name="Tsang A."/>
            <person name="Wiebenga A."/>
            <person name="Young D."/>
            <person name="Pisabarro A."/>
            <person name="Eastwood D.C."/>
            <person name="Martin F."/>
            <person name="Cullen D."/>
            <person name="Grigoriev I.V."/>
            <person name="Hibbett D.S."/>
        </authorList>
    </citation>
    <scope>NUCLEOTIDE SEQUENCE [LARGE SCALE GENOMIC DNA]</scope>
    <source>
        <strain evidence="2">TFB10046</strain>
    </source>
</reference>
<sequence>MSHIVLECPDSAQEIIWDLAEEFLETKMVWEKPDIGMIWGCALAKPKNGLGRQDAGTERAFRIVVSKSAFLAWKICCEKRIEHEDKPDWAPSAAEVKNKWYNIINMRIAHDRLLTNRRRLGRSAASAPACHTPTPGG</sequence>
<dbReference type="OrthoDB" id="2976650at2759"/>
<evidence type="ECO:0000313" key="2">
    <source>
        <dbReference type="Proteomes" id="UP000006514"/>
    </source>
</evidence>
<evidence type="ECO:0000313" key="1">
    <source>
        <dbReference type="EMBL" id="EJD35020.1"/>
    </source>
</evidence>
<dbReference type="Proteomes" id="UP000006514">
    <property type="component" value="Unassembled WGS sequence"/>
</dbReference>
<dbReference type="AlphaFoldDB" id="J0D7E6"/>
<proteinExistence type="predicted"/>
<dbReference type="EMBL" id="JH687909">
    <property type="protein sequence ID" value="EJD35020.1"/>
    <property type="molecule type" value="Genomic_DNA"/>
</dbReference>
<gene>
    <name evidence="1" type="ORF">AURDEDRAFT_175927</name>
</gene>
<dbReference type="KEGG" id="adl:AURDEDRAFT_175927"/>
<dbReference type="InParanoid" id="J0D7E6"/>
<protein>
    <submittedName>
        <fullName evidence="1">Uncharacterized protein</fullName>
    </submittedName>
</protein>
<accession>J0D7E6</accession>